<evidence type="ECO:0000313" key="8">
    <source>
        <dbReference type="EMBL" id="GHF43796.1"/>
    </source>
</evidence>
<dbReference type="SMART" id="SM00387">
    <property type="entry name" value="HATPase_c"/>
    <property type="match status" value="1"/>
</dbReference>
<dbReference type="CDD" id="cd00082">
    <property type="entry name" value="HisKA"/>
    <property type="match status" value="1"/>
</dbReference>
<dbReference type="InterPro" id="IPR036097">
    <property type="entry name" value="HisK_dim/P_sf"/>
</dbReference>
<evidence type="ECO:0000256" key="5">
    <source>
        <dbReference type="ARBA" id="ARBA00022777"/>
    </source>
</evidence>
<evidence type="ECO:0000256" key="1">
    <source>
        <dbReference type="ARBA" id="ARBA00000085"/>
    </source>
</evidence>
<dbReference type="InterPro" id="IPR036890">
    <property type="entry name" value="HATPase_C_sf"/>
</dbReference>
<dbReference type="SUPFAM" id="SSF55874">
    <property type="entry name" value="ATPase domain of HSP90 chaperone/DNA topoisomerase II/histidine kinase"/>
    <property type="match status" value="1"/>
</dbReference>
<feature type="region of interest" description="Disordered" evidence="6">
    <location>
        <begin position="587"/>
        <end position="609"/>
    </location>
</feature>
<dbReference type="SMART" id="SM00388">
    <property type="entry name" value="HisKA"/>
    <property type="match status" value="1"/>
</dbReference>
<evidence type="ECO:0000256" key="6">
    <source>
        <dbReference type="SAM" id="MobiDB-lite"/>
    </source>
</evidence>
<dbReference type="EC" id="2.7.13.3" evidence="2"/>
<dbReference type="PRINTS" id="PR00344">
    <property type="entry name" value="BCTRLSENSOR"/>
</dbReference>
<dbReference type="InterPro" id="IPR050351">
    <property type="entry name" value="BphY/WalK/GraS-like"/>
</dbReference>
<dbReference type="InterPro" id="IPR005467">
    <property type="entry name" value="His_kinase_dom"/>
</dbReference>
<dbReference type="InterPro" id="IPR003594">
    <property type="entry name" value="HATPase_dom"/>
</dbReference>
<evidence type="ECO:0000256" key="2">
    <source>
        <dbReference type="ARBA" id="ARBA00012438"/>
    </source>
</evidence>
<protein>
    <recommendedName>
        <fullName evidence="2">histidine kinase</fullName>
        <ecNumber evidence="2">2.7.13.3</ecNumber>
    </recommendedName>
</protein>
<feature type="domain" description="Histidine kinase" evidence="7">
    <location>
        <begin position="381"/>
        <end position="595"/>
    </location>
</feature>
<dbReference type="GO" id="GO:0030295">
    <property type="term" value="F:protein kinase activator activity"/>
    <property type="evidence" value="ECO:0007669"/>
    <property type="project" value="TreeGrafter"/>
</dbReference>
<dbReference type="Gene3D" id="3.30.450.40">
    <property type="match status" value="2"/>
</dbReference>
<dbReference type="EMBL" id="JACHFK010000004">
    <property type="protein sequence ID" value="MBB5376470.1"/>
    <property type="molecule type" value="Genomic_DNA"/>
</dbReference>
<dbReference type="AlphaFoldDB" id="A0A7W8KEI9"/>
<dbReference type="GO" id="GO:0000155">
    <property type="term" value="F:phosphorelay sensor kinase activity"/>
    <property type="evidence" value="ECO:0007669"/>
    <property type="project" value="InterPro"/>
</dbReference>
<dbReference type="PROSITE" id="PS50109">
    <property type="entry name" value="HIS_KIN"/>
    <property type="match status" value="1"/>
</dbReference>
<dbReference type="SMART" id="SM00065">
    <property type="entry name" value="GAF"/>
    <property type="match status" value="2"/>
</dbReference>
<keyword evidence="4" id="KW-0808">Transferase</keyword>
<dbReference type="Proteomes" id="UP000619376">
    <property type="component" value="Unassembled WGS sequence"/>
</dbReference>
<evidence type="ECO:0000313" key="9">
    <source>
        <dbReference type="EMBL" id="MBB5376470.1"/>
    </source>
</evidence>
<dbReference type="RefSeq" id="WP_184111110.1">
    <property type="nucleotide sequence ID" value="NZ_BNAJ01000004.1"/>
</dbReference>
<evidence type="ECO:0000313" key="11">
    <source>
        <dbReference type="Proteomes" id="UP000619376"/>
    </source>
</evidence>
<reference evidence="11" key="2">
    <citation type="journal article" date="2019" name="Int. J. Syst. Evol. Microbiol.">
        <title>The Global Catalogue of Microorganisms (GCM) 10K type strain sequencing project: providing services to taxonomists for standard genome sequencing and annotation.</title>
        <authorList>
            <consortium name="The Broad Institute Genomics Platform"/>
            <consortium name="The Broad Institute Genome Sequencing Center for Infectious Disease"/>
            <person name="Wu L."/>
            <person name="Ma J."/>
        </authorList>
    </citation>
    <scope>NUCLEOTIDE SEQUENCE [LARGE SCALE GENOMIC DNA]</scope>
    <source>
        <strain evidence="11">CGMCC 1.18437</strain>
    </source>
</reference>
<sequence>MTSEPGTDLGPPSSLMEYVQGVTEALAASWTQRAVVEIILSAGRQALGAVSGTVLLVEGAGRQLSVAGRHGHGDRSVWQDGPVDGYPLISDVLRGREALYFEHPGALQAAYPDLEHRTGAHAAVATAALPMFLDGRPLGTVVLDFTEPHPFPPAERRFLTILAAQCAVALGRAEAVRKLEARVEDRTRQLEEERSALEAFTRFTELVGTETHVETLVRQAITLLHETCDVDVAYFEREGELFKATAWSHWVDVALLAQLQRGFPLQHSEIAQVLRRHTAAFVDRWNETPLLIEQTGIFHAVAGYPYFVEGELQGVLMMASTTTATWAEREKGIFRAVGRSLDLALGRAQQTTALREQRDALDARTQELSVANAELEAFSYSVSHDLRTPVRHMLGFLHLAREALGSHLDDRSARYLDVVGQAGMQMNALIDAMLHLSQAAQRPLQPQTVDLGDVMAQIQTTLLPDLLTRRVQWEVAPLPAVHGDRDALKQVLTELTENALKYTQTRDPAVIRVWAEDGGDRWGVYVRDNGLGFDPRYHNRLFSMFQRLHTADEVKGTGVGLASVRRLILKHGGQVYAEGRVGEGATFGFTLPKSRPAGPSVPRPRDQQA</sequence>
<evidence type="ECO:0000259" key="7">
    <source>
        <dbReference type="PROSITE" id="PS50109"/>
    </source>
</evidence>
<dbReference type="Gene3D" id="1.10.287.130">
    <property type="match status" value="1"/>
</dbReference>
<dbReference type="Proteomes" id="UP000539473">
    <property type="component" value="Unassembled WGS sequence"/>
</dbReference>
<dbReference type="GO" id="GO:0007234">
    <property type="term" value="P:osmosensory signaling via phosphorelay pathway"/>
    <property type="evidence" value="ECO:0007669"/>
    <property type="project" value="TreeGrafter"/>
</dbReference>
<dbReference type="EMBL" id="BNAJ01000004">
    <property type="protein sequence ID" value="GHF43796.1"/>
    <property type="molecule type" value="Genomic_DNA"/>
</dbReference>
<dbReference type="InterPro" id="IPR003661">
    <property type="entry name" value="HisK_dim/P_dom"/>
</dbReference>
<dbReference type="PANTHER" id="PTHR42878:SF15">
    <property type="entry name" value="BACTERIOPHYTOCHROME"/>
    <property type="match status" value="1"/>
</dbReference>
<dbReference type="GO" id="GO:0000156">
    <property type="term" value="F:phosphorelay response regulator activity"/>
    <property type="evidence" value="ECO:0007669"/>
    <property type="project" value="TreeGrafter"/>
</dbReference>
<accession>A0A7W8KEI9</accession>
<keyword evidence="3" id="KW-0597">Phosphoprotein</keyword>
<dbReference type="Pfam" id="PF01590">
    <property type="entry name" value="GAF"/>
    <property type="match status" value="1"/>
</dbReference>
<reference evidence="9 10" key="3">
    <citation type="submission" date="2020-08" db="EMBL/GenBank/DDBJ databases">
        <title>Genomic Encyclopedia of Type Strains, Phase IV (KMG-IV): sequencing the most valuable type-strain genomes for metagenomic binning, comparative biology and taxonomic classification.</title>
        <authorList>
            <person name="Goeker M."/>
        </authorList>
    </citation>
    <scope>NUCLEOTIDE SEQUENCE [LARGE SCALE GENOMIC DNA]</scope>
    <source>
        <strain evidence="9 10">DSM 27521</strain>
    </source>
</reference>
<reference evidence="8" key="1">
    <citation type="journal article" date="2014" name="Int. J. Syst. Evol. Microbiol.">
        <title>Complete genome of a new Firmicutes species belonging to the dominant human colonic microbiota ('Ruminococcus bicirculans') reveals two chromosomes and a selective capacity to utilize plant glucans.</title>
        <authorList>
            <consortium name="NISC Comparative Sequencing Program"/>
            <person name="Wegmann U."/>
            <person name="Louis P."/>
            <person name="Goesmann A."/>
            <person name="Henrissat B."/>
            <person name="Duncan S.H."/>
            <person name="Flint H.J."/>
        </authorList>
    </citation>
    <scope>NUCLEOTIDE SEQUENCE</scope>
    <source>
        <strain evidence="8">CGMCC 1.18437</strain>
    </source>
</reference>
<dbReference type="Gene3D" id="3.30.565.10">
    <property type="entry name" value="Histidine kinase-like ATPase, C-terminal domain"/>
    <property type="match status" value="1"/>
</dbReference>
<dbReference type="SUPFAM" id="SSF47384">
    <property type="entry name" value="Homodimeric domain of signal transducing histidine kinase"/>
    <property type="match status" value="1"/>
</dbReference>
<comment type="catalytic activity">
    <reaction evidence="1">
        <text>ATP + protein L-histidine = ADP + protein N-phospho-L-histidine.</text>
        <dbReference type="EC" id="2.7.13.3"/>
    </reaction>
</comment>
<proteinExistence type="predicted"/>
<evidence type="ECO:0000256" key="4">
    <source>
        <dbReference type="ARBA" id="ARBA00022679"/>
    </source>
</evidence>
<keyword evidence="11" id="KW-1185">Reference proteome</keyword>
<dbReference type="SUPFAM" id="SSF55781">
    <property type="entry name" value="GAF domain-like"/>
    <property type="match status" value="2"/>
</dbReference>
<evidence type="ECO:0000256" key="3">
    <source>
        <dbReference type="ARBA" id="ARBA00022553"/>
    </source>
</evidence>
<comment type="caution">
    <text evidence="9">The sequence shown here is derived from an EMBL/GenBank/DDBJ whole genome shotgun (WGS) entry which is preliminary data.</text>
</comment>
<dbReference type="Pfam" id="PF13185">
    <property type="entry name" value="GAF_2"/>
    <property type="match status" value="1"/>
</dbReference>
<gene>
    <name evidence="8" type="ORF">GCM10017781_20310</name>
    <name evidence="9" type="ORF">HNQ07_001934</name>
</gene>
<dbReference type="PANTHER" id="PTHR42878">
    <property type="entry name" value="TWO-COMPONENT HISTIDINE KINASE"/>
    <property type="match status" value="1"/>
</dbReference>
<keyword evidence="5 9" id="KW-0418">Kinase</keyword>
<dbReference type="Pfam" id="PF02518">
    <property type="entry name" value="HATPase_c"/>
    <property type="match status" value="1"/>
</dbReference>
<dbReference type="InterPro" id="IPR029016">
    <property type="entry name" value="GAF-like_dom_sf"/>
</dbReference>
<evidence type="ECO:0000313" key="10">
    <source>
        <dbReference type="Proteomes" id="UP000539473"/>
    </source>
</evidence>
<dbReference type="Pfam" id="PF00512">
    <property type="entry name" value="HisKA"/>
    <property type="match status" value="1"/>
</dbReference>
<dbReference type="FunFam" id="3.30.565.10:FF:000006">
    <property type="entry name" value="Sensor histidine kinase WalK"/>
    <property type="match status" value="1"/>
</dbReference>
<reference evidence="8" key="4">
    <citation type="submission" date="2024-05" db="EMBL/GenBank/DDBJ databases">
        <authorList>
            <person name="Sun Q."/>
            <person name="Zhou Y."/>
        </authorList>
    </citation>
    <scope>NUCLEOTIDE SEQUENCE</scope>
    <source>
        <strain evidence="8">CGMCC 1.18437</strain>
    </source>
</reference>
<organism evidence="9 10">
    <name type="scientific">Deinococcus metalli</name>
    <dbReference type="NCBI Taxonomy" id="1141878"/>
    <lineage>
        <taxon>Bacteria</taxon>
        <taxon>Thermotogati</taxon>
        <taxon>Deinococcota</taxon>
        <taxon>Deinococci</taxon>
        <taxon>Deinococcales</taxon>
        <taxon>Deinococcaceae</taxon>
        <taxon>Deinococcus</taxon>
    </lineage>
</organism>
<dbReference type="InterPro" id="IPR004358">
    <property type="entry name" value="Sig_transdc_His_kin-like_C"/>
</dbReference>
<name>A0A7W8KEI9_9DEIO</name>
<dbReference type="InterPro" id="IPR003018">
    <property type="entry name" value="GAF"/>
</dbReference>